<name>A0A0C5VFR7_9GAMM</name>
<protein>
    <submittedName>
        <fullName evidence="2">Putative integral membrane protein</fullName>
    </submittedName>
</protein>
<dbReference type="Proteomes" id="UP000032266">
    <property type="component" value="Chromosome"/>
</dbReference>
<dbReference type="AlphaFoldDB" id="A0A0C5VFR7"/>
<feature type="transmembrane region" description="Helical" evidence="1">
    <location>
        <begin position="69"/>
        <end position="87"/>
    </location>
</feature>
<dbReference type="OrthoDB" id="8447652at2"/>
<keyword evidence="1" id="KW-0472">Membrane</keyword>
<dbReference type="RefSeq" id="WP_044616219.1">
    <property type="nucleotide sequence ID" value="NZ_CP007142.1"/>
</dbReference>
<gene>
    <name evidence="2" type="ORF">YC6258_01379</name>
</gene>
<dbReference type="HOGENOM" id="CLU_134855_0_0_6"/>
<feature type="transmembrane region" description="Helical" evidence="1">
    <location>
        <begin position="44"/>
        <end position="62"/>
    </location>
</feature>
<evidence type="ECO:0000313" key="3">
    <source>
        <dbReference type="Proteomes" id="UP000032266"/>
    </source>
</evidence>
<dbReference type="InterPro" id="IPR019275">
    <property type="entry name" value="DUF2301"/>
</dbReference>
<reference evidence="2 3" key="1">
    <citation type="submission" date="2014-01" db="EMBL/GenBank/DDBJ databases">
        <title>Full genme sequencing of cellulolytic bacterium Gynuella sunshinyii YC6258T gen. nov., sp. nov.</title>
        <authorList>
            <person name="Khan H."/>
            <person name="Chung E.J."/>
            <person name="Chung Y.R."/>
        </authorList>
    </citation>
    <scope>NUCLEOTIDE SEQUENCE [LARGE SCALE GENOMIC DNA]</scope>
    <source>
        <strain evidence="2 3">YC6258</strain>
    </source>
</reference>
<dbReference type="KEGG" id="gsn:YC6258_01379"/>
<evidence type="ECO:0000256" key="1">
    <source>
        <dbReference type="SAM" id="Phobius"/>
    </source>
</evidence>
<evidence type="ECO:0000313" key="2">
    <source>
        <dbReference type="EMBL" id="AJQ93427.1"/>
    </source>
</evidence>
<feature type="transmembrane region" description="Helical" evidence="1">
    <location>
        <begin position="20"/>
        <end position="38"/>
    </location>
</feature>
<dbReference type="EMBL" id="CP007142">
    <property type="protein sequence ID" value="AJQ93427.1"/>
    <property type="molecule type" value="Genomic_DNA"/>
</dbReference>
<sequence length="178" mass="19917">MADPHIKEKLDHWDITTVILYRSGLSLAPLALLLAVISADYTVLSHWLLMAAVTLCCFSLHIYDKNIRLIVQGCGWLALLLTLASAYGSTKVFELLGAGAAYLVLGALCFKESFCFKIPFLRLMPAVFAVDWLMRVSGWSDGYRLLLLVTAIALIILAIAKWRMPLHFDIGDKRNYQL</sequence>
<keyword evidence="1" id="KW-1133">Transmembrane helix</keyword>
<organism evidence="2 3">
    <name type="scientific">Gynuella sunshinyii YC6258</name>
    <dbReference type="NCBI Taxonomy" id="1445510"/>
    <lineage>
        <taxon>Bacteria</taxon>
        <taxon>Pseudomonadati</taxon>
        <taxon>Pseudomonadota</taxon>
        <taxon>Gammaproteobacteria</taxon>
        <taxon>Oceanospirillales</taxon>
        <taxon>Saccharospirillaceae</taxon>
        <taxon>Gynuella</taxon>
    </lineage>
</organism>
<dbReference type="Pfam" id="PF10063">
    <property type="entry name" value="DUF2301"/>
    <property type="match status" value="1"/>
</dbReference>
<proteinExistence type="predicted"/>
<accession>A0A0C5VFR7</accession>
<keyword evidence="1" id="KW-0812">Transmembrane</keyword>
<feature type="transmembrane region" description="Helical" evidence="1">
    <location>
        <begin position="142"/>
        <end position="160"/>
    </location>
</feature>
<dbReference type="PATRIC" id="fig|1445510.3.peg.1352"/>
<keyword evidence="3" id="KW-1185">Reference proteome</keyword>